<name>A0AAD6XK77_9AGAR</name>
<proteinExistence type="predicted"/>
<feature type="compositionally biased region" description="Basic residues" evidence="1">
    <location>
        <begin position="15"/>
        <end position="31"/>
    </location>
</feature>
<feature type="region of interest" description="Disordered" evidence="1">
    <location>
        <begin position="1"/>
        <end position="31"/>
    </location>
</feature>
<feature type="compositionally biased region" description="Polar residues" evidence="1">
    <location>
        <begin position="198"/>
        <end position="209"/>
    </location>
</feature>
<evidence type="ECO:0000313" key="3">
    <source>
        <dbReference type="Proteomes" id="UP001222325"/>
    </source>
</evidence>
<feature type="region of interest" description="Disordered" evidence="1">
    <location>
        <begin position="227"/>
        <end position="302"/>
    </location>
</feature>
<gene>
    <name evidence="2" type="ORF">B0H15DRAFT_958841</name>
</gene>
<dbReference type="EMBL" id="JARJCN010000240">
    <property type="protein sequence ID" value="KAJ7061909.1"/>
    <property type="molecule type" value="Genomic_DNA"/>
</dbReference>
<dbReference type="SUPFAM" id="SSF52540">
    <property type="entry name" value="P-loop containing nucleoside triphosphate hydrolases"/>
    <property type="match status" value="1"/>
</dbReference>
<feature type="compositionally biased region" description="Low complexity" evidence="1">
    <location>
        <begin position="104"/>
        <end position="117"/>
    </location>
</feature>
<evidence type="ECO:0000313" key="2">
    <source>
        <dbReference type="EMBL" id="KAJ7061909.1"/>
    </source>
</evidence>
<keyword evidence="3" id="KW-1185">Reference proteome</keyword>
<protein>
    <submittedName>
        <fullName evidence="2">Uncharacterized protein</fullName>
    </submittedName>
</protein>
<feature type="region of interest" description="Disordered" evidence="1">
    <location>
        <begin position="187"/>
        <end position="212"/>
    </location>
</feature>
<feature type="compositionally biased region" description="Polar residues" evidence="1">
    <location>
        <begin position="234"/>
        <end position="243"/>
    </location>
</feature>
<organism evidence="2 3">
    <name type="scientific">Mycena belliarum</name>
    <dbReference type="NCBI Taxonomy" id="1033014"/>
    <lineage>
        <taxon>Eukaryota</taxon>
        <taxon>Fungi</taxon>
        <taxon>Dikarya</taxon>
        <taxon>Basidiomycota</taxon>
        <taxon>Agaricomycotina</taxon>
        <taxon>Agaricomycetes</taxon>
        <taxon>Agaricomycetidae</taxon>
        <taxon>Agaricales</taxon>
        <taxon>Marasmiineae</taxon>
        <taxon>Mycenaceae</taxon>
        <taxon>Mycena</taxon>
    </lineage>
</organism>
<evidence type="ECO:0000256" key="1">
    <source>
        <dbReference type="SAM" id="MobiDB-lite"/>
    </source>
</evidence>
<dbReference type="Proteomes" id="UP001222325">
    <property type="component" value="Unassembled WGS sequence"/>
</dbReference>
<reference evidence="2" key="1">
    <citation type="submission" date="2023-03" db="EMBL/GenBank/DDBJ databases">
        <title>Massive genome expansion in bonnet fungi (Mycena s.s.) driven by repeated elements and novel gene families across ecological guilds.</title>
        <authorList>
            <consortium name="Lawrence Berkeley National Laboratory"/>
            <person name="Harder C.B."/>
            <person name="Miyauchi S."/>
            <person name="Viragh M."/>
            <person name="Kuo A."/>
            <person name="Thoen E."/>
            <person name="Andreopoulos B."/>
            <person name="Lu D."/>
            <person name="Skrede I."/>
            <person name="Drula E."/>
            <person name="Henrissat B."/>
            <person name="Morin E."/>
            <person name="Kohler A."/>
            <person name="Barry K."/>
            <person name="LaButti K."/>
            <person name="Morin E."/>
            <person name="Salamov A."/>
            <person name="Lipzen A."/>
            <person name="Mereny Z."/>
            <person name="Hegedus B."/>
            <person name="Baldrian P."/>
            <person name="Stursova M."/>
            <person name="Weitz H."/>
            <person name="Taylor A."/>
            <person name="Grigoriev I.V."/>
            <person name="Nagy L.G."/>
            <person name="Martin F."/>
            <person name="Kauserud H."/>
        </authorList>
    </citation>
    <scope>NUCLEOTIDE SEQUENCE</scope>
    <source>
        <strain evidence="2">CBHHK173m</strain>
    </source>
</reference>
<sequence>MPVSPLHRLHEPLRKHTHRPVPRRTQCRSRPRLVLHPLNRSVRARNRCAQVTVQDGLSGDRRSEALVDPSEARAAMHCKERQRSRPPARPPARQNDVSRPRPLPAARPQRTPAARCPLKPSRRAAATAAAVCNAIPRPPAPTTSDRRASPLRFRALRANSNPSGAWRTGPNSSAVPTARTFFDLERAGAGRGARSSSDAEGTSRSNLSSAAVPRAAANCSGAQMAMGAVDSESDSTTAPSRVESSLPGAATLAPKSRAVPLTTYTSARSSRTSPPPSPPAPHASVPAHKPCSFGLASNTHTMPRSRNTAVALNARRVPRAARAKPPANPRVAVLARLQVVTWRKPSSRREGRRMRWRKAARILGSEYGVYKNAVLVHWPPSKIFGDEIKIIKTIDLSKRHVAQTCQLVAAILHLDNLHHRPPPQWALSYSTKLVKEPSTVFLDPDGASDNCDDLVKTGLLQNCLGGLVHIMDDQARRAEETDHTRRDLGRAIAMQARPCNEDTIVMAQQPVKPLRAPCAAVAPRLLCPLRLRQTSLRMRSWVTVVAGAFCGALNTLFATLDETQAWHLPNQLEGRSVNVQVRSAGLTQMAQRCVRVYEFGMTPAEFCARYGEGLETRGVTEGGERERVAQARTAFSLGDCATGCGSRASIARGRAVWKIVC</sequence>
<feature type="region of interest" description="Disordered" evidence="1">
    <location>
        <begin position="68"/>
        <end position="122"/>
    </location>
</feature>
<comment type="caution">
    <text evidence="2">The sequence shown here is derived from an EMBL/GenBank/DDBJ whole genome shotgun (WGS) entry which is preliminary data.</text>
</comment>
<accession>A0AAD6XK77</accession>
<dbReference type="AlphaFoldDB" id="A0AAD6XK77"/>
<dbReference type="InterPro" id="IPR027417">
    <property type="entry name" value="P-loop_NTPase"/>
</dbReference>